<protein>
    <submittedName>
        <fullName evidence="1">Uncharacterized protein</fullName>
    </submittedName>
</protein>
<evidence type="ECO:0000313" key="1">
    <source>
        <dbReference type="EMBL" id="GAA4324020.1"/>
    </source>
</evidence>
<reference evidence="2" key="1">
    <citation type="journal article" date="2019" name="Int. J. Syst. Evol. Microbiol.">
        <title>The Global Catalogue of Microorganisms (GCM) 10K type strain sequencing project: providing services to taxonomists for standard genome sequencing and annotation.</title>
        <authorList>
            <consortium name="The Broad Institute Genomics Platform"/>
            <consortium name="The Broad Institute Genome Sequencing Center for Infectious Disease"/>
            <person name="Wu L."/>
            <person name="Ma J."/>
        </authorList>
    </citation>
    <scope>NUCLEOTIDE SEQUENCE [LARGE SCALE GENOMIC DNA]</scope>
    <source>
        <strain evidence="2">JCM 17919</strain>
    </source>
</reference>
<evidence type="ECO:0000313" key="2">
    <source>
        <dbReference type="Proteomes" id="UP001501725"/>
    </source>
</evidence>
<name>A0ABP8GGK9_9BACT</name>
<sequence length="86" mass="8824">MSCNFSLPISGEPQATLDKARKAVQSQGGTFNGDTAAGNFSVSVFGNTISGSYTVSGGNMIVDISEKPFLLPCSAIEGYLKNAIGS</sequence>
<dbReference type="EMBL" id="BAABGY010000005">
    <property type="protein sequence ID" value="GAA4324020.1"/>
    <property type="molecule type" value="Genomic_DNA"/>
</dbReference>
<gene>
    <name evidence="1" type="ORF">GCM10023184_11140</name>
</gene>
<dbReference type="RefSeq" id="WP_345254057.1">
    <property type="nucleotide sequence ID" value="NZ_BAABGY010000005.1"/>
</dbReference>
<organism evidence="1 2">
    <name type="scientific">Flaviaesturariibacter amylovorans</name>
    <dbReference type="NCBI Taxonomy" id="1084520"/>
    <lineage>
        <taxon>Bacteria</taxon>
        <taxon>Pseudomonadati</taxon>
        <taxon>Bacteroidota</taxon>
        <taxon>Chitinophagia</taxon>
        <taxon>Chitinophagales</taxon>
        <taxon>Chitinophagaceae</taxon>
        <taxon>Flaviaestuariibacter</taxon>
    </lineage>
</organism>
<keyword evidence="2" id="KW-1185">Reference proteome</keyword>
<comment type="caution">
    <text evidence="1">The sequence shown here is derived from an EMBL/GenBank/DDBJ whole genome shotgun (WGS) entry which is preliminary data.</text>
</comment>
<proteinExistence type="predicted"/>
<dbReference type="Proteomes" id="UP001501725">
    <property type="component" value="Unassembled WGS sequence"/>
</dbReference>
<accession>A0ABP8GGK9</accession>